<dbReference type="PANTHER" id="PTHR43344">
    <property type="entry name" value="PHOSPHOSERINE PHOSPHATASE"/>
    <property type="match status" value="1"/>
</dbReference>
<keyword evidence="3" id="KW-0460">Magnesium</keyword>
<dbReference type="PANTHER" id="PTHR43344:SF13">
    <property type="entry name" value="PHOSPHATASE RV3661-RELATED"/>
    <property type="match status" value="1"/>
</dbReference>
<evidence type="ECO:0000313" key="5">
    <source>
        <dbReference type="Proteomes" id="UP000481153"/>
    </source>
</evidence>
<keyword evidence="5" id="KW-1185">Reference proteome</keyword>
<dbReference type="InterPro" id="IPR023214">
    <property type="entry name" value="HAD_sf"/>
</dbReference>
<evidence type="ECO:0000313" key="4">
    <source>
        <dbReference type="EMBL" id="KAF0725674.1"/>
    </source>
</evidence>
<dbReference type="Gene3D" id="1.20.1440.320">
    <property type="match status" value="1"/>
</dbReference>
<dbReference type="VEuPathDB" id="FungiDB:AeMF1_005366"/>
<proteinExistence type="predicted"/>
<organism evidence="4 5">
    <name type="scientific">Aphanomyces euteiches</name>
    <dbReference type="NCBI Taxonomy" id="100861"/>
    <lineage>
        <taxon>Eukaryota</taxon>
        <taxon>Sar</taxon>
        <taxon>Stramenopiles</taxon>
        <taxon>Oomycota</taxon>
        <taxon>Saprolegniomycetes</taxon>
        <taxon>Saprolegniales</taxon>
        <taxon>Verrucalvaceae</taxon>
        <taxon>Aphanomyces</taxon>
    </lineage>
</organism>
<reference evidence="4 5" key="1">
    <citation type="submission" date="2019-07" db="EMBL/GenBank/DDBJ databases">
        <title>Genomics analysis of Aphanomyces spp. identifies a new class of oomycete effector associated with host adaptation.</title>
        <authorList>
            <person name="Gaulin E."/>
        </authorList>
    </citation>
    <scope>NUCLEOTIDE SEQUENCE [LARGE SCALE GENOMIC DNA]</scope>
    <source>
        <strain evidence="4 5">ATCC 201684</strain>
    </source>
</reference>
<comment type="caution">
    <text evidence="4">The sequence shown here is derived from an EMBL/GenBank/DDBJ whole genome shotgun (WGS) entry which is preliminary data.</text>
</comment>
<dbReference type="InterPro" id="IPR036412">
    <property type="entry name" value="HAD-like_sf"/>
</dbReference>
<sequence length="487" mass="53053">MLNGREVAGCFSSLPDFPTPPQAAATAMLSIGTLATVLTAIVSVVAHDYFPAESPEYNSKAINDMFAKLPSVRKAGEAFALYDWDNTMMFGDISESSVWYQVSNLNFRFSPADFDKIFSLGYTADSKDECFPVGLNSVAASGKGQNVTLADLIKLAKADYTNLYNAYIAPTYKLTTYSEPPSTAHAACGENPLPGNLTLAQIQETTVFNNFAASFGSLVFYLENYGGADDFAKCAIRAGMTALPQMLVGMTKDEIHDLIRLSMRANLKAAISTITYTHTDNAAVTVDMPKGLRIFNGQEASLRAMRSQNMSVYIISASPQEFVEIASTHSGLTYEVPSTNTYGVRFQYTADGKFTGDLVDQTTYPITWGPGKAWVSENLLSPRHNGAKPVYASGDANGDCAMMHLVRDGVVMVNNRLKTSPNCIQSFYELACQYYGQVDPSTNSMYIMQGQDKEMGSWINSGWSTKNGKDYSSGATKSTCLAYKTFF</sequence>
<dbReference type="InterPro" id="IPR050582">
    <property type="entry name" value="HAD-like_SerB"/>
</dbReference>
<dbReference type="GO" id="GO:0016787">
    <property type="term" value="F:hydrolase activity"/>
    <property type="evidence" value="ECO:0007669"/>
    <property type="project" value="UniProtKB-KW"/>
</dbReference>
<evidence type="ECO:0000256" key="2">
    <source>
        <dbReference type="ARBA" id="ARBA00022801"/>
    </source>
</evidence>
<dbReference type="Proteomes" id="UP000481153">
    <property type="component" value="Unassembled WGS sequence"/>
</dbReference>
<evidence type="ECO:0000256" key="3">
    <source>
        <dbReference type="ARBA" id="ARBA00022842"/>
    </source>
</evidence>
<dbReference type="Gene3D" id="3.40.50.1000">
    <property type="entry name" value="HAD superfamily/HAD-like"/>
    <property type="match status" value="1"/>
</dbReference>
<dbReference type="GO" id="GO:0046872">
    <property type="term" value="F:metal ion binding"/>
    <property type="evidence" value="ECO:0007669"/>
    <property type="project" value="UniProtKB-KW"/>
</dbReference>
<protein>
    <submittedName>
        <fullName evidence="4">Uncharacterized protein</fullName>
    </submittedName>
</protein>
<dbReference type="EMBL" id="VJMJ01000235">
    <property type="protein sequence ID" value="KAF0725674.1"/>
    <property type="molecule type" value="Genomic_DNA"/>
</dbReference>
<gene>
    <name evidence="4" type="ORF">Ae201684_015893</name>
</gene>
<evidence type="ECO:0000256" key="1">
    <source>
        <dbReference type="ARBA" id="ARBA00022723"/>
    </source>
</evidence>
<keyword evidence="1" id="KW-0479">Metal-binding</keyword>
<dbReference type="AlphaFoldDB" id="A0A6G0WEA4"/>
<dbReference type="SUPFAM" id="SSF56784">
    <property type="entry name" value="HAD-like"/>
    <property type="match status" value="1"/>
</dbReference>
<accession>A0A6G0WEA4</accession>
<name>A0A6G0WEA4_9STRA</name>
<keyword evidence="2" id="KW-0378">Hydrolase</keyword>